<feature type="region of interest" description="Disordered" evidence="1">
    <location>
        <begin position="182"/>
        <end position="246"/>
    </location>
</feature>
<sequence>MHFLKTTLHFALLSILGGSKTVYAGQVNPELNQDAFGITSYGFQCFDRVYPKSAIYAAAKQFCDVYEKLPDIRLRAPKEIGYRNTFNYGTMGDVIDQFQNSVIPILEDGTLYPYDLKPESRLVRSLAGQMVEIDPGPDRLLLDSECDVIGAFSDIEYTTYTEVPRVKNCRVLNSVQDFFRPSVRSPSHRSREPSPERTREQSLEISRERSRGRSRGRSPEISPEVPRELSPERSLQNKNPTADVFP</sequence>
<protein>
    <submittedName>
        <fullName evidence="3">Uncharacterized protein</fullName>
    </submittedName>
</protein>
<organism evidence="3 4">
    <name type="scientific">Erysiphe pulchra</name>
    <dbReference type="NCBI Taxonomy" id="225359"/>
    <lineage>
        <taxon>Eukaryota</taxon>
        <taxon>Fungi</taxon>
        <taxon>Dikarya</taxon>
        <taxon>Ascomycota</taxon>
        <taxon>Pezizomycotina</taxon>
        <taxon>Leotiomycetes</taxon>
        <taxon>Erysiphales</taxon>
        <taxon>Erysiphaceae</taxon>
        <taxon>Erysiphe</taxon>
    </lineage>
</organism>
<evidence type="ECO:0000313" key="3">
    <source>
        <dbReference type="EMBL" id="POS82422.1"/>
    </source>
</evidence>
<proteinExistence type="predicted"/>
<feature type="signal peptide" evidence="2">
    <location>
        <begin position="1"/>
        <end position="24"/>
    </location>
</feature>
<feature type="non-terminal residue" evidence="3">
    <location>
        <position position="246"/>
    </location>
</feature>
<keyword evidence="4" id="KW-1185">Reference proteome</keyword>
<keyword evidence="2" id="KW-0732">Signal</keyword>
<dbReference type="AlphaFoldDB" id="A0A2S4PK48"/>
<name>A0A2S4PK48_9PEZI</name>
<evidence type="ECO:0000256" key="1">
    <source>
        <dbReference type="SAM" id="MobiDB-lite"/>
    </source>
</evidence>
<gene>
    <name evidence="3" type="ORF">EPUL_005917</name>
</gene>
<reference evidence="3 4" key="1">
    <citation type="submission" date="2017-10" db="EMBL/GenBank/DDBJ databases">
        <title>Development of genomic resources for the powdery mildew, Erysiphe pulchra.</title>
        <authorList>
            <person name="Wadl P.A."/>
            <person name="Mack B.M."/>
            <person name="Moore G."/>
            <person name="Beltz S.B."/>
        </authorList>
    </citation>
    <scope>NUCLEOTIDE SEQUENCE [LARGE SCALE GENOMIC DNA]</scope>
    <source>
        <strain evidence="3">Cflorida</strain>
    </source>
</reference>
<dbReference type="EMBL" id="PEDP01002882">
    <property type="protein sequence ID" value="POS82422.1"/>
    <property type="molecule type" value="Genomic_DNA"/>
</dbReference>
<feature type="compositionally biased region" description="Basic and acidic residues" evidence="1">
    <location>
        <begin position="189"/>
        <end position="211"/>
    </location>
</feature>
<feature type="chain" id="PRO_5015528318" evidence="2">
    <location>
        <begin position="25"/>
        <end position="246"/>
    </location>
</feature>
<comment type="caution">
    <text evidence="3">The sequence shown here is derived from an EMBL/GenBank/DDBJ whole genome shotgun (WGS) entry which is preliminary data.</text>
</comment>
<evidence type="ECO:0000313" key="4">
    <source>
        <dbReference type="Proteomes" id="UP000237438"/>
    </source>
</evidence>
<accession>A0A2S4PK48</accession>
<dbReference type="Proteomes" id="UP000237438">
    <property type="component" value="Unassembled WGS sequence"/>
</dbReference>
<evidence type="ECO:0000256" key="2">
    <source>
        <dbReference type="SAM" id="SignalP"/>
    </source>
</evidence>